<feature type="signal peptide" evidence="1">
    <location>
        <begin position="1"/>
        <end position="20"/>
    </location>
</feature>
<dbReference type="InterPro" id="IPR035940">
    <property type="entry name" value="CAP_sf"/>
</dbReference>
<dbReference type="SUPFAM" id="SSF55797">
    <property type="entry name" value="PR-1-like"/>
    <property type="match status" value="2"/>
</dbReference>
<name>A0A016UC45_9BILA</name>
<evidence type="ECO:0000313" key="3">
    <source>
        <dbReference type="EMBL" id="EYC12173.1"/>
    </source>
</evidence>
<dbReference type="SMART" id="SM00198">
    <property type="entry name" value="SCP"/>
    <property type="match status" value="1"/>
</dbReference>
<evidence type="ECO:0000256" key="1">
    <source>
        <dbReference type="SAM" id="SignalP"/>
    </source>
</evidence>
<protein>
    <recommendedName>
        <fullName evidence="2">SCP domain-containing protein</fullName>
    </recommendedName>
</protein>
<proteinExistence type="predicted"/>
<dbReference type="OrthoDB" id="5825796at2759"/>
<feature type="domain" description="SCP" evidence="2">
    <location>
        <begin position="176"/>
        <end position="327"/>
    </location>
</feature>
<organism evidence="3 4">
    <name type="scientific">Ancylostoma ceylanicum</name>
    <dbReference type="NCBI Taxonomy" id="53326"/>
    <lineage>
        <taxon>Eukaryota</taxon>
        <taxon>Metazoa</taxon>
        <taxon>Ecdysozoa</taxon>
        <taxon>Nematoda</taxon>
        <taxon>Chromadorea</taxon>
        <taxon>Rhabditida</taxon>
        <taxon>Rhabditina</taxon>
        <taxon>Rhabditomorpha</taxon>
        <taxon>Strongyloidea</taxon>
        <taxon>Ancylostomatidae</taxon>
        <taxon>Ancylostomatinae</taxon>
        <taxon>Ancylostoma</taxon>
    </lineage>
</organism>
<keyword evidence="1" id="KW-0732">Signal</keyword>
<reference evidence="4" key="1">
    <citation type="journal article" date="2015" name="Nat. Genet.">
        <title>The genome and transcriptome of the zoonotic hookworm Ancylostoma ceylanicum identify infection-specific gene families.</title>
        <authorList>
            <person name="Schwarz E.M."/>
            <person name="Hu Y."/>
            <person name="Antoshechkin I."/>
            <person name="Miller M.M."/>
            <person name="Sternberg P.W."/>
            <person name="Aroian R.V."/>
        </authorList>
    </citation>
    <scope>NUCLEOTIDE SEQUENCE</scope>
    <source>
        <strain evidence="4">HY135</strain>
    </source>
</reference>
<accession>A0A016UC45</accession>
<feature type="chain" id="PRO_5001492258" description="SCP domain-containing protein" evidence="1">
    <location>
        <begin position="21"/>
        <end position="363"/>
    </location>
</feature>
<dbReference type="Gene3D" id="3.40.33.10">
    <property type="entry name" value="CAP"/>
    <property type="match status" value="2"/>
</dbReference>
<gene>
    <name evidence="3" type="primary">Acey_s0048.g1649</name>
    <name evidence="3" type="synonym">ASP-s0048.g1649</name>
    <name evidence="3" type="ORF">Y032_0048g1649</name>
</gene>
<keyword evidence="4" id="KW-1185">Reference proteome</keyword>
<dbReference type="AlphaFoldDB" id="A0A016UC45"/>
<dbReference type="CDD" id="cd05380">
    <property type="entry name" value="CAP_euk"/>
    <property type="match status" value="1"/>
</dbReference>
<sequence>MAGCLIWVYWSSWMSQQLLIQSLIQVWDCNLEQEAHNEVKKCTDYGGKRAANEDEITGKPCNVTSGAKDILKKWWKEVVNAPALKDGNKYNKNTIPHFGVMAFHETTIMACAYEKCDASTKLLCLYNKKPSGNKPLYTAGDMCADAGCKCIDRLCQTEPKHIADSSTCKKALMTDEMEKTAVDMHNYYRRLIATGWAEDPKSLYAPRASKMNYLKFDCDNLAAPMKTAINKCQVPADTAGQNVHVINRWDISRQAALEEAITTWYEGLQKGGGIGEDTIYTPEMEANKMLKQYATLAYEKIETFGCAVKTCRPQGNTIVACKYNAAPVETDPIYTVGKPCSNCSKNTNNKQCETDNLKALCVA</sequence>
<dbReference type="InterPro" id="IPR001283">
    <property type="entry name" value="CRISP-related"/>
</dbReference>
<evidence type="ECO:0000313" key="4">
    <source>
        <dbReference type="Proteomes" id="UP000024635"/>
    </source>
</evidence>
<dbReference type="Pfam" id="PF00188">
    <property type="entry name" value="CAP"/>
    <property type="match status" value="2"/>
</dbReference>
<dbReference type="InterPro" id="IPR014044">
    <property type="entry name" value="CAP_dom"/>
</dbReference>
<dbReference type="Proteomes" id="UP000024635">
    <property type="component" value="Unassembled WGS sequence"/>
</dbReference>
<dbReference type="PANTHER" id="PTHR10334">
    <property type="entry name" value="CYSTEINE-RICH SECRETORY PROTEIN-RELATED"/>
    <property type="match status" value="1"/>
</dbReference>
<evidence type="ECO:0000259" key="2">
    <source>
        <dbReference type="SMART" id="SM00198"/>
    </source>
</evidence>
<dbReference type="EMBL" id="JARK01001384">
    <property type="protein sequence ID" value="EYC12173.1"/>
    <property type="molecule type" value="Genomic_DNA"/>
</dbReference>
<dbReference type="STRING" id="53326.A0A016UC45"/>
<comment type="caution">
    <text evidence="3">The sequence shown here is derived from an EMBL/GenBank/DDBJ whole genome shotgun (WGS) entry which is preliminary data.</text>
</comment>